<dbReference type="KEGG" id="aal:EP13_18680"/>
<gene>
    <name evidence="4" type="ORF">EP13_18680</name>
</gene>
<dbReference type="Gene3D" id="2.40.160.20">
    <property type="match status" value="1"/>
</dbReference>
<dbReference type="InterPro" id="IPR011250">
    <property type="entry name" value="OMP/PagP_B-barrel"/>
</dbReference>
<name>A0A075P3X8_9ALTE</name>
<dbReference type="Pfam" id="PF13505">
    <property type="entry name" value="OMP_b-brl"/>
    <property type="match status" value="1"/>
</dbReference>
<evidence type="ECO:0000259" key="3">
    <source>
        <dbReference type="Pfam" id="PF13505"/>
    </source>
</evidence>
<evidence type="ECO:0000313" key="4">
    <source>
        <dbReference type="EMBL" id="AIG00542.1"/>
    </source>
</evidence>
<sequence>MRKALTLLTALFTSVSATLSFPALADTPDWRYVEGGYTKIDFDDDESFEPDGFNVSSRYLLNSNIFLNGEYNRVEEGSFDLDLITLGAGYRMPINSTTDAYFTANFEQLDADATDENGYSINAGLRSMVTEQIELNGEIGYYDVFDGEATIKIGANYYVTPQWAFGASYKSVDDLDILQVNARYAF</sequence>
<proteinExistence type="predicted"/>
<reference evidence="4 5" key="1">
    <citation type="submission" date="2014-06" db="EMBL/GenBank/DDBJ databases">
        <title>Genomes of Alteromonas australica, a world apart.</title>
        <authorList>
            <person name="Gonzaga A."/>
            <person name="Lopez-Perez M."/>
            <person name="Rodriguez-Valera F."/>
        </authorList>
    </citation>
    <scope>NUCLEOTIDE SEQUENCE [LARGE SCALE GENOMIC DNA]</scope>
    <source>
        <strain evidence="4 5">H 17</strain>
    </source>
</reference>
<dbReference type="GeneID" id="78256904"/>
<accession>A0A075P3X8</accession>
<evidence type="ECO:0000313" key="5">
    <source>
        <dbReference type="Proteomes" id="UP000056090"/>
    </source>
</evidence>
<evidence type="ECO:0000256" key="2">
    <source>
        <dbReference type="SAM" id="SignalP"/>
    </source>
</evidence>
<keyword evidence="1 2" id="KW-0732">Signal</keyword>
<organism evidence="4 5">
    <name type="scientific">Alteromonas australica</name>
    <dbReference type="NCBI Taxonomy" id="589873"/>
    <lineage>
        <taxon>Bacteria</taxon>
        <taxon>Pseudomonadati</taxon>
        <taxon>Pseudomonadota</taxon>
        <taxon>Gammaproteobacteria</taxon>
        <taxon>Alteromonadales</taxon>
        <taxon>Alteromonadaceae</taxon>
        <taxon>Alteromonas/Salinimonas group</taxon>
        <taxon>Alteromonas</taxon>
    </lineage>
</organism>
<dbReference type="Proteomes" id="UP000056090">
    <property type="component" value="Chromosome"/>
</dbReference>
<dbReference type="eggNOG" id="COG3637">
    <property type="taxonomic scope" value="Bacteria"/>
</dbReference>
<keyword evidence="5" id="KW-1185">Reference proteome</keyword>
<evidence type="ECO:0000256" key="1">
    <source>
        <dbReference type="ARBA" id="ARBA00022729"/>
    </source>
</evidence>
<dbReference type="EMBL" id="CP008849">
    <property type="protein sequence ID" value="AIG00542.1"/>
    <property type="molecule type" value="Genomic_DNA"/>
</dbReference>
<feature type="domain" description="Outer membrane protein beta-barrel" evidence="3">
    <location>
        <begin position="15"/>
        <end position="148"/>
    </location>
</feature>
<dbReference type="AlphaFoldDB" id="A0A075P3X8"/>
<feature type="signal peptide" evidence="2">
    <location>
        <begin position="1"/>
        <end position="25"/>
    </location>
</feature>
<dbReference type="InterPro" id="IPR027385">
    <property type="entry name" value="Beta-barrel_OMP"/>
</dbReference>
<feature type="chain" id="PRO_5001708825" evidence="2">
    <location>
        <begin position="26"/>
        <end position="186"/>
    </location>
</feature>
<dbReference type="RefSeq" id="WP_044058525.1">
    <property type="nucleotide sequence ID" value="NZ_CBCSKJ010000004.1"/>
</dbReference>
<dbReference type="SUPFAM" id="SSF56925">
    <property type="entry name" value="OMPA-like"/>
    <property type="match status" value="1"/>
</dbReference>
<protein>
    <submittedName>
        <fullName evidence="4">Membrane protein</fullName>
    </submittedName>
</protein>